<evidence type="ECO:0000259" key="18">
    <source>
        <dbReference type="PROSITE" id="PS51192"/>
    </source>
</evidence>
<keyword evidence="11" id="KW-0804">Transcription</keyword>
<dbReference type="SMART" id="SM00487">
    <property type="entry name" value="DEXDc"/>
    <property type="match status" value="1"/>
</dbReference>
<dbReference type="OrthoDB" id="423559at2759"/>
<keyword evidence="8" id="KW-0067">ATP-binding</keyword>
<reference evidence="20" key="1">
    <citation type="submission" date="2022-01" db="EMBL/GenBank/DDBJ databases">
        <authorList>
            <person name="King R."/>
        </authorList>
    </citation>
    <scope>NUCLEOTIDE SEQUENCE</scope>
</reference>
<accession>A0A9N9TPL1</accession>
<dbReference type="Pfam" id="PF00176">
    <property type="entry name" value="SNF2-rel_dom"/>
    <property type="match status" value="1"/>
</dbReference>
<dbReference type="GO" id="GO:0008094">
    <property type="term" value="F:ATP-dependent activity, acting on DNA"/>
    <property type="evidence" value="ECO:0007669"/>
    <property type="project" value="UniProtKB-ARBA"/>
</dbReference>
<dbReference type="InterPro" id="IPR000330">
    <property type="entry name" value="SNF2_N"/>
</dbReference>
<dbReference type="InterPro" id="IPR014001">
    <property type="entry name" value="Helicase_ATP-bd"/>
</dbReference>
<dbReference type="SMART" id="SM00490">
    <property type="entry name" value="HELICc"/>
    <property type="match status" value="1"/>
</dbReference>
<keyword evidence="12" id="KW-0539">Nucleus</keyword>
<evidence type="ECO:0000256" key="8">
    <source>
        <dbReference type="ARBA" id="ARBA00022840"/>
    </source>
</evidence>
<feature type="domain" description="Helicase C-terminal" evidence="19">
    <location>
        <begin position="863"/>
        <end position="1019"/>
    </location>
</feature>
<evidence type="ECO:0000256" key="11">
    <source>
        <dbReference type="ARBA" id="ARBA00023163"/>
    </source>
</evidence>
<evidence type="ECO:0000313" key="21">
    <source>
        <dbReference type="Proteomes" id="UP001153712"/>
    </source>
</evidence>
<evidence type="ECO:0000259" key="19">
    <source>
        <dbReference type="PROSITE" id="PS51194"/>
    </source>
</evidence>
<feature type="compositionally biased region" description="Acidic residues" evidence="17">
    <location>
        <begin position="82"/>
        <end position="95"/>
    </location>
</feature>
<feature type="compositionally biased region" description="Basic and acidic residues" evidence="17">
    <location>
        <begin position="483"/>
        <end position="492"/>
    </location>
</feature>
<organism evidence="20 21">
    <name type="scientific">Phyllotreta striolata</name>
    <name type="common">Striped flea beetle</name>
    <name type="synonym">Crioceris striolata</name>
    <dbReference type="NCBI Taxonomy" id="444603"/>
    <lineage>
        <taxon>Eukaryota</taxon>
        <taxon>Metazoa</taxon>
        <taxon>Ecdysozoa</taxon>
        <taxon>Arthropoda</taxon>
        <taxon>Hexapoda</taxon>
        <taxon>Insecta</taxon>
        <taxon>Pterygota</taxon>
        <taxon>Neoptera</taxon>
        <taxon>Endopterygota</taxon>
        <taxon>Coleoptera</taxon>
        <taxon>Polyphaga</taxon>
        <taxon>Cucujiformia</taxon>
        <taxon>Chrysomeloidea</taxon>
        <taxon>Chrysomelidae</taxon>
        <taxon>Galerucinae</taxon>
        <taxon>Alticini</taxon>
        <taxon>Phyllotreta</taxon>
    </lineage>
</organism>
<keyword evidence="3" id="KW-0806">Transcription termination</keyword>
<feature type="region of interest" description="Disordered" evidence="17">
    <location>
        <begin position="1"/>
        <end position="155"/>
    </location>
</feature>
<dbReference type="InterPro" id="IPR001650">
    <property type="entry name" value="Helicase_C-like"/>
</dbReference>
<evidence type="ECO:0000256" key="15">
    <source>
        <dbReference type="ARBA" id="ARBA00082628"/>
    </source>
</evidence>
<evidence type="ECO:0000256" key="6">
    <source>
        <dbReference type="ARBA" id="ARBA00022801"/>
    </source>
</evidence>
<dbReference type="InterPro" id="IPR049730">
    <property type="entry name" value="SNF2/RAD54-like_C"/>
</dbReference>
<dbReference type="PROSITE" id="PS51192">
    <property type="entry name" value="HELICASE_ATP_BIND_1"/>
    <property type="match status" value="1"/>
</dbReference>
<proteinExistence type="inferred from homology"/>
<evidence type="ECO:0000256" key="17">
    <source>
        <dbReference type="SAM" id="MobiDB-lite"/>
    </source>
</evidence>
<feature type="compositionally biased region" description="Acidic residues" evidence="17">
    <location>
        <begin position="44"/>
        <end position="73"/>
    </location>
</feature>
<feature type="domain" description="Helicase ATP-binding" evidence="18">
    <location>
        <begin position="449"/>
        <end position="639"/>
    </location>
</feature>
<keyword evidence="9" id="KW-0805">Transcription regulation</keyword>
<evidence type="ECO:0000256" key="4">
    <source>
        <dbReference type="ARBA" id="ARBA00022553"/>
    </source>
</evidence>
<dbReference type="GO" id="GO:0016787">
    <property type="term" value="F:hydrolase activity"/>
    <property type="evidence" value="ECO:0007669"/>
    <property type="project" value="UniProtKB-KW"/>
</dbReference>
<dbReference type="GO" id="GO:0005737">
    <property type="term" value="C:cytoplasm"/>
    <property type="evidence" value="ECO:0007669"/>
    <property type="project" value="UniProtKB-ARBA"/>
</dbReference>
<keyword evidence="21" id="KW-1185">Reference proteome</keyword>
<dbReference type="Pfam" id="PF00271">
    <property type="entry name" value="Helicase_C"/>
    <property type="match status" value="1"/>
</dbReference>
<dbReference type="GO" id="GO:0005524">
    <property type="term" value="F:ATP binding"/>
    <property type="evidence" value="ECO:0007669"/>
    <property type="project" value="UniProtKB-KW"/>
</dbReference>
<evidence type="ECO:0000256" key="10">
    <source>
        <dbReference type="ARBA" id="ARBA00023125"/>
    </source>
</evidence>
<dbReference type="GO" id="GO:0004386">
    <property type="term" value="F:helicase activity"/>
    <property type="evidence" value="ECO:0007669"/>
    <property type="project" value="UniProtKB-KW"/>
</dbReference>
<comment type="subcellular location">
    <subcellularLocation>
        <location evidence="1">Nucleus</location>
    </subcellularLocation>
</comment>
<feature type="coiled-coil region" evidence="16">
    <location>
        <begin position="301"/>
        <end position="328"/>
    </location>
</feature>
<feature type="compositionally biased region" description="Acidic residues" evidence="17">
    <location>
        <begin position="106"/>
        <end position="119"/>
    </location>
</feature>
<evidence type="ECO:0000256" key="5">
    <source>
        <dbReference type="ARBA" id="ARBA00022741"/>
    </source>
</evidence>
<evidence type="ECO:0000256" key="2">
    <source>
        <dbReference type="ARBA" id="ARBA00007025"/>
    </source>
</evidence>
<sequence length="1034" mass="118088">MSSNWRETSKLSSNASSSSEEIVEDSFEFVRKSNKHKRINVISDSEDEDTQEDIADTDENADEDDSDDTDEDIDKINRVDSDENINEEDSDDTNEDIDKINKVDSDENINEEDSDDTNEDIDKINKVDSDENINEEDSDEAENEIEDIEENPIEASLPIKLPKEKSLEHDFKNTSIDKDFTNLHEFDGLSSTRIQFNTTDSYVIKDDSPVKQQTNEHSESYVIESSNDNNSLHTKSDLKVIHSSVPDNNEIDDDDEDVVKLGANEVHALLAKKPMKDISNISAEDTGEEVQVLDSFIQVTESEYKDELVKLQKIKDDIQRNIALLKNMNLSILPDKGLSIKTRQTTLERAQAEQESKIKKLKVVAIKKELPLVPWTQIEAGAKVVQPKTFGKQALATINLQRQLTMDRLQQLHGSIENRPKDTDLMAPPEGLKVELMVHQRSALSWLMWRETQKPPGGILADDMGLGKTLTMISLILKSRELGGKDTHHSDSGEDSDENDWKNRRSSKKYKGGTLVVCPASLLNQWSEELVRRTKKGLLSFNLYHGPKRETKSKTLAKYDVVFTTYAIVSNEFEKNGPVFNVKWSRIIIDEAHQIRNYKSKTCNAICELHSKYRWALTGTPVHNKELDMYSQLKFLRCTPFDDLTIWKRWITDKSKGGCERLCTVISSIMLRRTKEELAKMKLLNVLPERTYELIPVPLVTEERGVYSKILIFSKTLFAQFLYQRAERNQGERFDLDSRPNEEYFKMRQKLLRLNKLKDIKQHEILVLLLRLRQICNHPSLIINMLSEDSDVNVLGDDIDELEDKMAGLNILDQLQNLSLSDHPNPNNSQEDINQGASCLKEAANAILKPSDPIFEATRMSSKMSVLFKLIKEKLLNNEDKAVVVSQWPSFLQLIAYHLKEENIPFCQLDGKVPVPKRQEIIDQINDPKKPAKILLLSLTAGGVGLNLMGANHLFILDLHWNPQMENQAVDRVYRVGQMKPVFVYKLMAAETIEKGIFDLQKKKLNIADSMLTGSKSLDKNKLTLQDLKQLFEM</sequence>
<evidence type="ECO:0000256" key="13">
    <source>
        <dbReference type="ARBA" id="ARBA00070113"/>
    </source>
</evidence>
<dbReference type="GO" id="GO:0006353">
    <property type="term" value="P:DNA-templated transcription termination"/>
    <property type="evidence" value="ECO:0007669"/>
    <property type="project" value="UniProtKB-KW"/>
</dbReference>
<dbReference type="GO" id="GO:0005634">
    <property type="term" value="C:nucleus"/>
    <property type="evidence" value="ECO:0007669"/>
    <property type="project" value="UniProtKB-SubCell"/>
</dbReference>
<dbReference type="EMBL" id="OU900096">
    <property type="protein sequence ID" value="CAG9859723.1"/>
    <property type="molecule type" value="Genomic_DNA"/>
</dbReference>
<dbReference type="GO" id="GO:0006281">
    <property type="term" value="P:DNA repair"/>
    <property type="evidence" value="ECO:0007669"/>
    <property type="project" value="TreeGrafter"/>
</dbReference>
<dbReference type="AlphaFoldDB" id="A0A9N9TPL1"/>
<feature type="compositionally biased region" description="Basic and acidic residues" evidence="17">
    <location>
        <begin position="120"/>
        <end position="129"/>
    </location>
</feature>
<keyword evidence="4" id="KW-0597">Phosphoprotein</keyword>
<evidence type="ECO:0000256" key="14">
    <source>
        <dbReference type="ARBA" id="ARBA00079067"/>
    </source>
</evidence>
<dbReference type="Proteomes" id="UP001153712">
    <property type="component" value="Chromosome 3"/>
</dbReference>
<keyword evidence="6" id="KW-0378">Hydrolase</keyword>
<dbReference type="CDD" id="cd18793">
    <property type="entry name" value="SF2_C_SNF"/>
    <property type="match status" value="1"/>
</dbReference>
<dbReference type="PROSITE" id="PS51194">
    <property type="entry name" value="HELICASE_CTER"/>
    <property type="match status" value="1"/>
</dbReference>
<evidence type="ECO:0000256" key="16">
    <source>
        <dbReference type="SAM" id="Coils"/>
    </source>
</evidence>
<evidence type="ECO:0000313" key="20">
    <source>
        <dbReference type="EMBL" id="CAG9859723.1"/>
    </source>
</evidence>
<feature type="compositionally biased region" description="Acidic residues" evidence="17">
    <location>
        <begin position="130"/>
        <end position="152"/>
    </location>
</feature>
<dbReference type="InterPro" id="IPR027417">
    <property type="entry name" value="P-loop_NTPase"/>
</dbReference>
<dbReference type="InterPro" id="IPR038718">
    <property type="entry name" value="SNF2-like_sf"/>
</dbReference>
<name>A0A9N9TPL1_PHYSR</name>
<keyword evidence="7" id="KW-0347">Helicase</keyword>
<dbReference type="Gene3D" id="3.40.50.10810">
    <property type="entry name" value="Tandem AAA-ATPase domain"/>
    <property type="match status" value="1"/>
</dbReference>
<dbReference type="PANTHER" id="PTHR45626:SF50">
    <property type="entry name" value="TRANSCRIPTION TERMINATION FACTOR 2"/>
    <property type="match status" value="1"/>
</dbReference>
<feature type="compositionally biased region" description="Low complexity" evidence="17">
    <location>
        <begin position="10"/>
        <end position="20"/>
    </location>
</feature>
<dbReference type="InterPro" id="IPR050628">
    <property type="entry name" value="SNF2_RAD54_helicase_TF"/>
</dbReference>
<dbReference type="PANTHER" id="PTHR45626">
    <property type="entry name" value="TRANSCRIPTION TERMINATION FACTOR 2-RELATED"/>
    <property type="match status" value="1"/>
</dbReference>
<evidence type="ECO:0000256" key="7">
    <source>
        <dbReference type="ARBA" id="ARBA00022806"/>
    </source>
</evidence>
<feature type="compositionally biased region" description="Basic and acidic residues" evidence="17">
    <location>
        <begin position="96"/>
        <end position="105"/>
    </location>
</feature>
<keyword evidence="10" id="KW-0238">DNA-binding</keyword>
<dbReference type="FunFam" id="3.40.50.10810:FF:000043">
    <property type="entry name" value="Transcription termination factor 2"/>
    <property type="match status" value="1"/>
</dbReference>
<dbReference type="GO" id="GO:0003677">
    <property type="term" value="F:DNA binding"/>
    <property type="evidence" value="ECO:0007669"/>
    <property type="project" value="UniProtKB-KW"/>
</dbReference>
<evidence type="ECO:0000256" key="1">
    <source>
        <dbReference type="ARBA" id="ARBA00004123"/>
    </source>
</evidence>
<gene>
    <name evidence="20" type="ORF">PHYEVI_LOCUS6091</name>
</gene>
<evidence type="ECO:0000256" key="12">
    <source>
        <dbReference type="ARBA" id="ARBA00023242"/>
    </source>
</evidence>
<evidence type="ECO:0000256" key="9">
    <source>
        <dbReference type="ARBA" id="ARBA00023015"/>
    </source>
</evidence>
<comment type="similarity">
    <text evidence="2">Belongs to the SNF2/RAD54 helicase family.</text>
</comment>
<dbReference type="Gene3D" id="3.40.50.300">
    <property type="entry name" value="P-loop containing nucleotide triphosphate hydrolases"/>
    <property type="match status" value="1"/>
</dbReference>
<evidence type="ECO:0000256" key="3">
    <source>
        <dbReference type="ARBA" id="ARBA00022472"/>
    </source>
</evidence>
<keyword evidence="16" id="KW-0175">Coiled coil</keyword>
<keyword evidence="5" id="KW-0547">Nucleotide-binding</keyword>
<feature type="region of interest" description="Disordered" evidence="17">
    <location>
        <begin position="483"/>
        <end position="505"/>
    </location>
</feature>
<dbReference type="SUPFAM" id="SSF52540">
    <property type="entry name" value="P-loop containing nucleoside triphosphate hydrolases"/>
    <property type="match status" value="2"/>
</dbReference>
<protein>
    <recommendedName>
        <fullName evidence="13">Transcription termination factor 2</fullName>
    </recommendedName>
    <alternativeName>
        <fullName evidence="15">RNA polymerase II termination factor</fullName>
    </alternativeName>
    <alternativeName>
        <fullName evidence="14">Transcription release factor 2</fullName>
    </alternativeName>
</protein>